<evidence type="ECO:0000313" key="2">
    <source>
        <dbReference type="EMBL" id="GAA2342964.1"/>
    </source>
</evidence>
<sequence length="91" mass="9975">MATPLAGLLFARVQLVRTLDEVASTLTPMRAVTGWLTFAMSGLGLIGMPGLYLRQVPESRDPRPDRVRPPGVPLPADQVLHLLHRDAPILR</sequence>
<feature type="transmembrane region" description="Helical" evidence="1">
    <location>
        <begin position="34"/>
        <end position="53"/>
    </location>
</feature>
<keyword evidence="3" id="KW-1185">Reference proteome</keyword>
<dbReference type="EMBL" id="BAAARA010000004">
    <property type="protein sequence ID" value="GAA2342964.1"/>
    <property type="molecule type" value="Genomic_DNA"/>
</dbReference>
<evidence type="ECO:0000256" key="1">
    <source>
        <dbReference type="SAM" id="Phobius"/>
    </source>
</evidence>
<organism evidence="2 3">
    <name type="scientific">Saccharopolyspora halophila</name>
    <dbReference type="NCBI Taxonomy" id="405551"/>
    <lineage>
        <taxon>Bacteria</taxon>
        <taxon>Bacillati</taxon>
        <taxon>Actinomycetota</taxon>
        <taxon>Actinomycetes</taxon>
        <taxon>Pseudonocardiales</taxon>
        <taxon>Pseudonocardiaceae</taxon>
        <taxon>Saccharopolyspora</taxon>
    </lineage>
</organism>
<reference evidence="2 3" key="1">
    <citation type="journal article" date="2019" name="Int. J. Syst. Evol. Microbiol.">
        <title>The Global Catalogue of Microorganisms (GCM) 10K type strain sequencing project: providing services to taxonomists for standard genome sequencing and annotation.</title>
        <authorList>
            <consortium name="The Broad Institute Genomics Platform"/>
            <consortium name="The Broad Institute Genome Sequencing Center for Infectious Disease"/>
            <person name="Wu L."/>
            <person name="Ma J."/>
        </authorList>
    </citation>
    <scope>NUCLEOTIDE SEQUENCE [LARGE SCALE GENOMIC DNA]</scope>
    <source>
        <strain evidence="2 3">JCM 16221</strain>
    </source>
</reference>
<proteinExistence type="predicted"/>
<keyword evidence="1" id="KW-0812">Transmembrane</keyword>
<dbReference type="RefSeq" id="WP_344129019.1">
    <property type="nucleotide sequence ID" value="NZ_BAAARA010000004.1"/>
</dbReference>
<name>A0ABN3G2P3_9PSEU</name>
<evidence type="ECO:0000313" key="3">
    <source>
        <dbReference type="Proteomes" id="UP001501218"/>
    </source>
</evidence>
<dbReference type="Proteomes" id="UP001501218">
    <property type="component" value="Unassembled WGS sequence"/>
</dbReference>
<accession>A0ABN3G2P3</accession>
<protein>
    <submittedName>
        <fullName evidence="2">Uncharacterized protein</fullName>
    </submittedName>
</protein>
<gene>
    <name evidence="2" type="ORF">GCM10009854_19690</name>
</gene>
<keyword evidence="1" id="KW-1133">Transmembrane helix</keyword>
<keyword evidence="1" id="KW-0472">Membrane</keyword>
<comment type="caution">
    <text evidence="2">The sequence shown here is derived from an EMBL/GenBank/DDBJ whole genome shotgun (WGS) entry which is preliminary data.</text>
</comment>